<feature type="compositionally biased region" description="Polar residues" evidence="1">
    <location>
        <begin position="344"/>
        <end position="359"/>
    </location>
</feature>
<feature type="region of interest" description="Disordered" evidence="1">
    <location>
        <begin position="176"/>
        <end position="210"/>
    </location>
</feature>
<dbReference type="SUPFAM" id="SSF46689">
    <property type="entry name" value="Homeodomain-like"/>
    <property type="match status" value="1"/>
</dbReference>
<dbReference type="EMBL" id="CAMPGE010000437">
    <property type="protein sequence ID" value="CAI2359185.1"/>
    <property type="molecule type" value="Genomic_DNA"/>
</dbReference>
<feature type="region of interest" description="Disordered" evidence="1">
    <location>
        <begin position="317"/>
        <end position="372"/>
    </location>
</feature>
<gene>
    <name evidence="3" type="ORF">ECRASSUSDP1_LOCUS470</name>
</gene>
<accession>A0AAD1TZG7</accession>
<dbReference type="InterPro" id="IPR001005">
    <property type="entry name" value="SANT/Myb"/>
</dbReference>
<evidence type="ECO:0000259" key="2">
    <source>
        <dbReference type="PROSITE" id="PS50090"/>
    </source>
</evidence>
<protein>
    <recommendedName>
        <fullName evidence="2">Myb-like domain-containing protein</fullName>
    </recommendedName>
</protein>
<keyword evidence="4" id="KW-1185">Reference proteome</keyword>
<dbReference type="Gene3D" id="1.10.10.60">
    <property type="entry name" value="Homeodomain-like"/>
    <property type="match status" value="1"/>
</dbReference>
<sequence>MNIDPIKGIQSMNQIPGLNDIKKGLPLLEDLVSKTSNATNSSLTYMNHISNPNLSSIPNEEEQENMKEMLRNLAELKNKAPNFGKKQGERKQKVNWTSIEDHKLIAIYSLFPDDWKAIEVFFPQRDSISVKSRWKRKFEEDFQKILQDPNRDNILQRLQDQGKDVLADNPTLALLAHEKSKKKSTTKESKDSDTASASTSKKPNKRKLKEQIKQEEANMSIMKAQLQTLRLQQENLNLQIESSERTLAELNYELDQPKSDNSDHNRQISLIPQVVSDKPKPTIDITQMIQALPLIESLGKGNEERKVTFNKQVEVLKEKKPRKKRGPYKKKSTKKAPAVLFNSKPAQIQQVVPEGTSQDQPRHDSAPNQHINQVFQSIPVQQEATAVALET</sequence>
<evidence type="ECO:0000313" key="4">
    <source>
        <dbReference type="Proteomes" id="UP001295684"/>
    </source>
</evidence>
<feature type="domain" description="Myb-like" evidence="2">
    <location>
        <begin position="88"/>
        <end position="138"/>
    </location>
</feature>
<evidence type="ECO:0000313" key="3">
    <source>
        <dbReference type="EMBL" id="CAI2359185.1"/>
    </source>
</evidence>
<evidence type="ECO:0000256" key="1">
    <source>
        <dbReference type="SAM" id="MobiDB-lite"/>
    </source>
</evidence>
<organism evidence="3 4">
    <name type="scientific">Euplotes crassus</name>
    <dbReference type="NCBI Taxonomy" id="5936"/>
    <lineage>
        <taxon>Eukaryota</taxon>
        <taxon>Sar</taxon>
        <taxon>Alveolata</taxon>
        <taxon>Ciliophora</taxon>
        <taxon>Intramacronucleata</taxon>
        <taxon>Spirotrichea</taxon>
        <taxon>Hypotrichia</taxon>
        <taxon>Euplotida</taxon>
        <taxon>Euplotidae</taxon>
        <taxon>Moneuplotes</taxon>
    </lineage>
</organism>
<feature type="compositionally biased region" description="Basic residues" evidence="1">
    <location>
        <begin position="319"/>
        <end position="334"/>
    </location>
</feature>
<dbReference type="InterPro" id="IPR009057">
    <property type="entry name" value="Homeodomain-like_sf"/>
</dbReference>
<dbReference type="Proteomes" id="UP001295684">
    <property type="component" value="Unassembled WGS sequence"/>
</dbReference>
<dbReference type="PROSITE" id="PS50090">
    <property type="entry name" value="MYB_LIKE"/>
    <property type="match status" value="1"/>
</dbReference>
<dbReference type="CDD" id="cd00167">
    <property type="entry name" value="SANT"/>
    <property type="match status" value="1"/>
</dbReference>
<dbReference type="SMART" id="SM00717">
    <property type="entry name" value="SANT"/>
    <property type="match status" value="1"/>
</dbReference>
<proteinExistence type="predicted"/>
<name>A0AAD1TZG7_EUPCR</name>
<comment type="caution">
    <text evidence="3">The sequence shown here is derived from an EMBL/GenBank/DDBJ whole genome shotgun (WGS) entry which is preliminary data.</text>
</comment>
<reference evidence="3" key="1">
    <citation type="submission" date="2023-07" db="EMBL/GenBank/DDBJ databases">
        <authorList>
            <consortium name="AG Swart"/>
            <person name="Singh M."/>
            <person name="Singh A."/>
            <person name="Seah K."/>
            <person name="Emmerich C."/>
        </authorList>
    </citation>
    <scope>NUCLEOTIDE SEQUENCE</scope>
    <source>
        <strain evidence="3">DP1</strain>
    </source>
</reference>
<dbReference type="AlphaFoldDB" id="A0AAD1TZG7"/>
<dbReference type="Pfam" id="PF13921">
    <property type="entry name" value="Myb_DNA-bind_6"/>
    <property type="match status" value="1"/>
</dbReference>